<name>A0ABW8XWV2_9FLAO</name>
<reference evidence="6 7" key="1">
    <citation type="submission" date="2024-06" db="EMBL/GenBank/DDBJ databases">
        <authorList>
            <person name="Kaempfer P."/>
            <person name="Viver T."/>
        </authorList>
    </citation>
    <scope>NUCLEOTIDE SEQUENCE [LARGE SCALE GENOMIC DNA]</scope>
    <source>
        <strain evidence="6 7">ST-87</strain>
    </source>
</reference>
<sequence>LDKSNIRTEAALDLEKILDVLNQYPNMKLDIRSHTDSRASFKYNEALSDRRAKSTINWLIQNGINPNRLTGKGYGETQLVNRCADNVKCTEEEHQMNRRSEFIITAL</sequence>
<dbReference type="InterPro" id="IPR050330">
    <property type="entry name" value="Bact_OuterMem_StrucFunc"/>
</dbReference>
<accession>A0ABW8XWV2</accession>
<dbReference type="Pfam" id="PF00691">
    <property type="entry name" value="OmpA"/>
    <property type="match status" value="1"/>
</dbReference>
<comment type="caution">
    <text evidence="6">The sequence shown here is derived from an EMBL/GenBank/DDBJ whole genome shotgun (WGS) entry which is preliminary data.</text>
</comment>
<evidence type="ECO:0000256" key="3">
    <source>
        <dbReference type="ARBA" id="ARBA00023237"/>
    </source>
</evidence>
<keyword evidence="3" id="KW-0998">Cell outer membrane</keyword>
<dbReference type="PRINTS" id="PR01021">
    <property type="entry name" value="OMPADOMAIN"/>
</dbReference>
<dbReference type="InterPro" id="IPR036737">
    <property type="entry name" value="OmpA-like_sf"/>
</dbReference>
<dbReference type="Proteomes" id="UP001629260">
    <property type="component" value="Unassembled WGS sequence"/>
</dbReference>
<evidence type="ECO:0000259" key="5">
    <source>
        <dbReference type="PROSITE" id="PS51123"/>
    </source>
</evidence>
<dbReference type="PANTHER" id="PTHR30329:SF21">
    <property type="entry name" value="LIPOPROTEIN YIAD-RELATED"/>
    <property type="match status" value="1"/>
</dbReference>
<dbReference type="SUPFAM" id="SSF103088">
    <property type="entry name" value="OmpA-like"/>
    <property type="match status" value="1"/>
</dbReference>
<dbReference type="PROSITE" id="PS51123">
    <property type="entry name" value="OMPA_2"/>
    <property type="match status" value="1"/>
</dbReference>
<keyword evidence="7" id="KW-1185">Reference proteome</keyword>
<comment type="subcellular location">
    <subcellularLocation>
        <location evidence="1">Cell outer membrane</location>
    </subcellularLocation>
</comment>
<feature type="non-terminal residue" evidence="6">
    <location>
        <position position="1"/>
    </location>
</feature>
<dbReference type="EMBL" id="JBELQA010000016">
    <property type="protein sequence ID" value="MFL9832393.1"/>
    <property type="molecule type" value="Genomic_DNA"/>
</dbReference>
<keyword evidence="2 4" id="KW-0472">Membrane</keyword>
<dbReference type="PANTHER" id="PTHR30329">
    <property type="entry name" value="STATOR ELEMENT OF FLAGELLAR MOTOR COMPLEX"/>
    <property type="match status" value="1"/>
</dbReference>
<protein>
    <submittedName>
        <fullName evidence="6">OmpA family protein</fullName>
    </submittedName>
</protein>
<evidence type="ECO:0000256" key="1">
    <source>
        <dbReference type="ARBA" id="ARBA00004442"/>
    </source>
</evidence>
<evidence type="ECO:0000313" key="6">
    <source>
        <dbReference type="EMBL" id="MFL9832393.1"/>
    </source>
</evidence>
<evidence type="ECO:0000256" key="4">
    <source>
        <dbReference type="PROSITE-ProRule" id="PRU00473"/>
    </source>
</evidence>
<dbReference type="InterPro" id="IPR006665">
    <property type="entry name" value="OmpA-like"/>
</dbReference>
<gene>
    <name evidence="6" type="ORF">ABS764_16200</name>
</gene>
<evidence type="ECO:0000313" key="7">
    <source>
        <dbReference type="Proteomes" id="UP001629260"/>
    </source>
</evidence>
<dbReference type="Gene3D" id="3.30.1330.60">
    <property type="entry name" value="OmpA-like domain"/>
    <property type="match status" value="1"/>
</dbReference>
<dbReference type="InterPro" id="IPR006664">
    <property type="entry name" value="OMP_bac"/>
</dbReference>
<proteinExistence type="predicted"/>
<dbReference type="CDD" id="cd07185">
    <property type="entry name" value="OmpA_C-like"/>
    <property type="match status" value="1"/>
</dbReference>
<feature type="domain" description="OmpA-like" evidence="5">
    <location>
        <begin position="1"/>
        <end position="107"/>
    </location>
</feature>
<dbReference type="RefSeq" id="WP_408082835.1">
    <property type="nucleotide sequence ID" value="NZ_JBELQA010000016.1"/>
</dbReference>
<evidence type="ECO:0000256" key="2">
    <source>
        <dbReference type="ARBA" id="ARBA00023136"/>
    </source>
</evidence>
<organism evidence="6 7">
    <name type="scientific">Flavobacterium plantiphilum</name>
    <dbReference type="NCBI Taxonomy" id="3163297"/>
    <lineage>
        <taxon>Bacteria</taxon>
        <taxon>Pseudomonadati</taxon>
        <taxon>Bacteroidota</taxon>
        <taxon>Flavobacteriia</taxon>
        <taxon>Flavobacteriales</taxon>
        <taxon>Flavobacteriaceae</taxon>
        <taxon>Flavobacterium</taxon>
    </lineage>
</organism>